<evidence type="ECO:0000256" key="1">
    <source>
        <dbReference type="ARBA" id="ARBA00008791"/>
    </source>
</evidence>
<dbReference type="Proteomes" id="UP000588586">
    <property type="component" value="Unassembled WGS sequence"/>
</dbReference>
<dbReference type="PANTHER" id="PTHR46268">
    <property type="entry name" value="STRESS RESPONSE PROTEIN NHAX"/>
    <property type="match status" value="1"/>
</dbReference>
<evidence type="ECO:0000313" key="3">
    <source>
        <dbReference type="EMBL" id="NNM45346.1"/>
    </source>
</evidence>
<dbReference type="Pfam" id="PF00582">
    <property type="entry name" value="Usp"/>
    <property type="match status" value="1"/>
</dbReference>
<dbReference type="EMBL" id="JABEPQ010000001">
    <property type="protein sequence ID" value="NNM45346.1"/>
    <property type="molecule type" value="Genomic_DNA"/>
</dbReference>
<dbReference type="RefSeq" id="WP_171242380.1">
    <property type="nucleotide sequence ID" value="NZ_JABEPQ010000001.1"/>
</dbReference>
<dbReference type="AlphaFoldDB" id="A0A849H6D4"/>
<accession>A0A849H6D4</accession>
<dbReference type="InterPro" id="IPR006016">
    <property type="entry name" value="UspA"/>
</dbReference>
<gene>
    <name evidence="3" type="ORF">HJG52_04915</name>
</gene>
<evidence type="ECO:0000259" key="2">
    <source>
        <dbReference type="Pfam" id="PF00582"/>
    </source>
</evidence>
<reference evidence="3 4" key="1">
    <citation type="submission" date="2020-04" db="EMBL/GenBank/DDBJ databases">
        <title>Knoellia sp. isolate from air conditioner.</title>
        <authorList>
            <person name="Chea S."/>
            <person name="Kim D.-U."/>
        </authorList>
    </citation>
    <scope>NUCLEOTIDE SEQUENCE [LARGE SCALE GENOMIC DNA]</scope>
    <source>
        <strain evidence="3 4">DB2414S</strain>
    </source>
</reference>
<comment type="similarity">
    <text evidence="1">Belongs to the universal stress protein A family.</text>
</comment>
<dbReference type="PANTHER" id="PTHR46268:SF6">
    <property type="entry name" value="UNIVERSAL STRESS PROTEIN UP12"/>
    <property type="match status" value="1"/>
</dbReference>
<dbReference type="CDD" id="cd00293">
    <property type="entry name" value="USP-like"/>
    <property type="match status" value="1"/>
</dbReference>
<feature type="domain" description="UspA" evidence="2">
    <location>
        <begin position="2"/>
        <end position="130"/>
    </location>
</feature>
<proteinExistence type="inferred from homology"/>
<dbReference type="InterPro" id="IPR014729">
    <property type="entry name" value="Rossmann-like_a/b/a_fold"/>
</dbReference>
<comment type="caution">
    <text evidence="3">The sequence shown here is derived from an EMBL/GenBank/DDBJ whole genome shotgun (WGS) entry which is preliminary data.</text>
</comment>
<protein>
    <submittedName>
        <fullName evidence="3">Universal stress protein</fullName>
    </submittedName>
</protein>
<name>A0A849H6D4_9MICO</name>
<keyword evidence="4" id="KW-1185">Reference proteome</keyword>
<dbReference type="SUPFAM" id="SSF52402">
    <property type="entry name" value="Adenine nucleotide alpha hydrolases-like"/>
    <property type="match status" value="1"/>
</dbReference>
<dbReference type="Gene3D" id="3.40.50.620">
    <property type="entry name" value="HUPs"/>
    <property type="match status" value="1"/>
</dbReference>
<sequence length="134" mass="14619">MSIVVGYVPTKEGRAALRQAADEALLRKSKLIVINSQRGGRDYDAGEAQQFESELNRIQRELDEAGVQHEVRQLVRGNEPAEDLIAVAEEEDADFIVIGLRRRTPVGKLILGSNAQRILLDASCPVLAVKAGEG</sequence>
<dbReference type="InterPro" id="IPR006015">
    <property type="entry name" value="Universal_stress_UspA"/>
</dbReference>
<evidence type="ECO:0000313" key="4">
    <source>
        <dbReference type="Proteomes" id="UP000588586"/>
    </source>
</evidence>
<organism evidence="3 4">
    <name type="scientific">Knoellia koreensis</name>
    <dbReference type="NCBI Taxonomy" id="2730921"/>
    <lineage>
        <taxon>Bacteria</taxon>
        <taxon>Bacillati</taxon>
        <taxon>Actinomycetota</taxon>
        <taxon>Actinomycetes</taxon>
        <taxon>Micrococcales</taxon>
        <taxon>Intrasporangiaceae</taxon>
        <taxon>Knoellia</taxon>
    </lineage>
</organism>
<dbReference type="PRINTS" id="PR01438">
    <property type="entry name" value="UNVRSLSTRESS"/>
</dbReference>